<evidence type="ECO:0000256" key="1">
    <source>
        <dbReference type="SAM" id="Coils"/>
    </source>
</evidence>
<feature type="compositionally biased region" description="Basic and acidic residues" evidence="2">
    <location>
        <begin position="508"/>
        <end position="521"/>
    </location>
</feature>
<feature type="coiled-coil region" evidence="1">
    <location>
        <begin position="114"/>
        <end position="141"/>
    </location>
</feature>
<feature type="compositionally biased region" description="Polar residues" evidence="2">
    <location>
        <begin position="450"/>
        <end position="459"/>
    </location>
</feature>
<sequence length="535" mass="60623">MTTTTDSAYSAAPFMSEPQERFISLLKNITNLQWVRESLPVQSKYYDGLKQRQDRETHLKSLLEKQILEHRKKQDATSSMRMLRRNSTSSNNDNKNEPSYTDLIERLRRCDAKLLDIETQIQSAETMLQDLRLNKRKLDTHCSDLHALYDEIVPNTPEDPSHIIERHLKDEVLQLSDDIPQIEKDIKSQSGAQKKLYEARELMEQAMMTLPGATTFLDRQALAGHGSTGQHSLFMKSPALSTMMDITVPSLKDAEKLASEAYGLELEASKLCKDVPLIPNSTFNRDDNVISVLTAYRGYRLKIESILRTQLNPRLNKLQSQLAITKYHYEQKTIEWIDQQIIMLEDLLRRNGCLQNVNLDREISMLRMGSNAAIVAVAAETSGRVTVDDALEVVTQSNADVERNGVLPEYSANARGDSMIHHRSSSMDVYYNYNSNNINTNTNTNTDTNMPITSDWQQQPSPSSPTSISTSTPTGDTSIPTPSLSLENSPTSRNASISNYLPAYTQRTSEEQQQRQHDQQRPEYSGPEAPPAYFR</sequence>
<dbReference type="Proteomes" id="UP000193560">
    <property type="component" value="Unassembled WGS sequence"/>
</dbReference>
<feature type="compositionally biased region" description="Polar residues" evidence="2">
    <location>
        <begin position="76"/>
        <end position="99"/>
    </location>
</feature>
<dbReference type="OrthoDB" id="2258292at2759"/>
<dbReference type="EMBL" id="MCGE01000027">
    <property type="protein sequence ID" value="ORZ09514.1"/>
    <property type="molecule type" value="Genomic_DNA"/>
</dbReference>
<comment type="caution">
    <text evidence="3">The sequence shown here is derived from an EMBL/GenBank/DDBJ whole genome shotgun (WGS) entry which is preliminary data.</text>
</comment>
<feature type="compositionally biased region" description="Polar residues" evidence="2">
    <location>
        <begin position="484"/>
        <end position="499"/>
    </location>
</feature>
<feature type="region of interest" description="Disordered" evidence="2">
    <location>
        <begin position="441"/>
        <end position="535"/>
    </location>
</feature>
<name>A0A1X2I4Z2_9FUNG</name>
<proteinExistence type="predicted"/>
<dbReference type="AlphaFoldDB" id="A0A1X2I4Z2"/>
<evidence type="ECO:0000313" key="4">
    <source>
        <dbReference type="Proteomes" id="UP000193560"/>
    </source>
</evidence>
<protein>
    <submittedName>
        <fullName evidence="3">Uncharacterized protein</fullName>
    </submittedName>
</protein>
<keyword evidence="1" id="KW-0175">Coiled coil</keyword>
<accession>A0A1X2I4Z2</accession>
<feature type="compositionally biased region" description="Low complexity" evidence="2">
    <location>
        <begin position="460"/>
        <end position="483"/>
    </location>
</feature>
<feature type="region of interest" description="Disordered" evidence="2">
    <location>
        <begin position="70"/>
        <end position="99"/>
    </location>
</feature>
<keyword evidence="4" id="KW-1185">Reference proteome</keyword>
<evidence type="ECO:0000256" key="2">
    <source>
        <dbReference type="SAM" id="MobiDB-lite"/>
    </source>
</evidence>
<evidence type="ECO:0000313" key="3">
    <source>
        <dbReference type="EMBL" id="ORZ09514.1"/>
    </source>
</evidence>
<reference evidence="3 4" key="1">
    <citation type="submission" date="2016-07" db="EMBL/GenBank/DDBJ databases">
        <title>Pervasive Adenine N6-methylation of Active Genes in Fungi.</title>
        <authorList>
            <consortium name="DOE Joint Genome Institute"/>
            <person name="Mondo S.J."/>
            <person name="Dannebaum R.O."/>
            <person name="Kuo R.C."/>
            <person name="Labutti K."/>
            <person name="Haridas S."/>
            <person name="Kuo A."/>
            <person name="Salamov A."/>
            <person name="Ahrendt S.R."/>
            <person name="Lipzen A."/>
            <person name="Sullivan W."/>
            <person name="Andreopoulos W.B."/>
            <person name="Clum A."/>
            <person name="Lindquist E."/>
            <person name="Daum C."/>
            <person name="Ramamoorthy G.K."/>
            <person name="Gryganskyi A."/>
            <person name="Culley D."/>
            <person name="Magnuson J.K."/>
            <person name="James T.Y."/>
            <person name="O'Malley M.A."/>
            <person name="Stajich J.E."/>
            <person name="Spatafora J.W."/>
            <person name="Visel A."/>
            <person name="Grigoriev I.V."/>
        </authorList>
    </citation>
    <scope>NUCLEOTIDE SEQUENCE [LARGE SCALE GENOMIC DNA]</scope>
    <source>
        <strain evidence="3 4">NRRL 1336</strain>
    </source>
</reference>
<gene>
    <name evidence="3" type="ORF">BCR42DRAFT_454978</name>
</gene>
<organism evidence="3 4">
    <name type="scientific">Absidia repens</name>
    <dbReference type="NCBI Taxonomy" id="90262"/>
    <lineage>
        <taxon>Eukaryota</taxon>
        <taxon>Fungi</taxon>
        <taxon>Fungi incertae sedis</taxon>
        <taxon>Mucoromycota</taxon>
        <taxon>Mucoromycotina</taxon>
        <taxon>Mucoromycetes</taxon>
        <taxon>Mucorales</taxon>
        <taxon>Cunninghamellaceae</taxon>
        <taxon>Absidia</taxon>
    </lineage>
</organism>